<dbReference type="SUPFAM" id="SSF51695">
    <property type="entry name" value="PLC-like phosphodiesterases"/>
    <property type="match status" value="1"/>
</dbReference>
<feature type="domain" description="GP-PDE" evidence="1">
    <location>
        <begin position="26"/>
        <end position="101"/>
    </location>
</feature>
<comment type="caution">
    <text evidence="2">The sequence shown here is derived from an EMBL/GenBank/DDBJ whole genome shotgun (WGS) entry which is preliminary data.</text>
</comment>
<dbReference type="Proteomes" id="UP000322077">
    <property type="component" value="Unassembled WGS sequence"/>
</dbReference>
<gene>
    <name evidence="2" type="ORF">FYJ91_02085</name>
</gene>
<dbReference type="PROSITE" id="PS51704">
    <property type="entry name" value="GP_PDE"/>
    <property type="match status" value="1"/>
</dbReference>
<dbReference type="GO" id="GO:0070291">
    <property type="term" value="P:N-acylethanolamine metabolic process"/>
    <property type="evidence" value="ECO:0007669"/>
    <property type="project" value="TreeGrafter"/>
</dbReference>
<dbReference type="Pfam" id="PF03009">
    <property type="entry name" value="GDPD"/>
    <property type="match status" value="1"/>
</dbReference>
<protein>
    <recommendedName>
        <fullName evidence="1">GP-PDE domain-containing protein</fullName>
    </recommendedName>
</protein>
<dbReference type="GO" id="GO:0006580">
    <property type="term" value="P:ethanolamine metabolic process"/>
    <property type="evidence" value="ECO:0007669"/>
    <property type="project" value="TreeGrafter"/>
</dbReference>
<dbReference type="AlphaFoldDB" id="A0A5D9CC90"/>
<dbReference type="PANTHER" id="PTHR46320">
    <property type="entry name" value="GLYCEROPHOSPHODIESTER PHOSPHODIESTERASE 1"/>
    <property type="match status" value="1"/>
</dbReference>
<dbReference type="PANTHER" id="PTHR46320:SF1">
    <property type="entry name" value="GLYCEROPHOSPHODIESTER PHOSPHODIESTERASE 1"/>
    <property type="match status" value="1"/>
</dbReference>
<accession>A0A5D9CC90</accession>
<dbReference type="GO" id="GO:0005886">
    <property type="term" value="C:plasma membrane"/>
    <property type="evidence" value="ECO:0007669"/>
    <property type="project" value="TreeGrafter"/>
</dbReference>
<dbReference type="Gene3D" id="3.20.20.190">
    <property type="entry name" value="Phosphatidylinositol (PI) phosphodiesterase"/>
    <property type="match status" value="1"/>
</dbReference>
<name>A0A5D9CC90_9SPHN</name>
<dbReference type="GO" id="GO:0006644">
    <property type="term" value="P:phospholipid metabolic process"/>
    <property type="evidence" value="ECO:0007669"/>
    <property type="project" value="TreeGrafter"/>
</dbReference>
<reference evidence="2 3" key="1">
    <citation type="submission" date="2019-08" db="EMBL/GenBank/DDBJ databases">
        <authorList>
            <person name="Wang G."/>
            <person name="Xu Z."/>
        </authorList>
    </citation>
    <scope>NUCLEOTIDE SEQUENCE [LARGE SCALE GENOMIC DNA]</scope>
    <source>
        <strain evidence="2 3">ZX</strain>
    </source>
</reference>
<dbReference type="RefSeq" id="WP_149520618.1">
    <property type="nucleotide sequence ID" value="NZ_VTOU01000001.1"/>
</dbReference>
<proteinExistence type="predicted"/>
<keyword evidence="3" id="KW-1185">Reference proteome</keyword>
<dbReference type="InterPro" id="IPR030395">
    <property type="entry name" value="GP_PDE_dom"/>
</dbReference>
<dbReference type="InterPro" id="IPR017946">
    <property type="entry name" value="PLC-like_Pdiesterase_TIM-brl"/>
</dbReference>
<evidence type="ECO:0000259" key="1">
    <source>
        <dbReference type="PROSITE" id="PS51704"/>
    </source>
</evidence>
<dbReference type="EMBL" id="VTOU01000001">
    <property type="protein sequence ID" value="TZG28956.1"/>
    <property type="molecule type" value="Genomic_DNA"/>
</dbReference>
<evidence type="ECO:0000313" key="2">
    <source>
        <dbReference type="EMBL" id="TZG28956.1"/>
    </source>
</evidence>
<organism evidence="2 3">
    <name type="scientific">Sphingomonas montanisoli</name>
    <dbReference type="NCBI Taxonomy" id="2606412"/>
    <lineage>
        <taxon>Bacteria</taxon>
        <taxon>Pseudomonadati</taxon>
        <taxon>Pseudomonadota</taxon>
        <taxon>Alphaproteobacteria</taxon>
        <taxon>Sphingomonadales</taxon>
        <taxon>Sphingomonadaceae</taxon>
        <taxon>Sphingomonas</taxon>
    </lineage>
</organism>
<dbReference type="GO" id="GO:0008889">
    <property type="term" value="F:glycerophosphodiester phosphodiesterase activity"/>
    <property type="evidence" value="ECO:0007669"/>
    <property type="project" value="TreeGrafter"/>
</dbReference>
<sequence length="101" mass="10780">MLATLLLAATAAALPDPLLCVPGSGPRIVAHRARRDADRPENSLAEMKATAAAPYMLEIDLSETRDGAILLLHDDYLDRTTTGRGPLAILSYRSREAPAQG</sequence>
<evidence type="ECO:0000313" key="3">
    <source>
        <dbReference type="Proteomes" id="UP000322077"/>
    </source>
</evidence>